<dbReference type="OrthoDB" id="9803286at2"/>
<evidence type="ECO:0000256" key="5">
    <source>
        <dbReference type="SAM" id="MobiDB-lite"/>
    </source>
</evidence>
<dbReference type="AlphaFoldDB" id="A0A316E0D1"/>
<protein>
    <recommendedName>
        <fullName evidence="4">NADH-quinone oxidoreductase</fullName>
        <ecNumber evidence="4">7.1.1.-</ecNumber>
    </recommendedName>
</protein>
<dbReference type="EC" id="7.1.1.-" evidence="4"/>
<evidence type="ECO:0000256" key="3">
    <source>
        <dbReference type="RuleBase" id="RU003456"/>
    </source>
</evidence>
<keyword evidence="2 3" id="KW-0813">Transport</keyword>
<proteinExistence type="inferred from homology"/>
<keyword evidence="8" id="KW-1185">Reference proteome</keyword>
<feature type="compositionally biased region" description="Basic and acidic residues" evidence="5">
    <location>
        <begin position="1"/>
        <end position="14"/>
    </location>
</feature>
<name>A0A316E0D1_9BACL</name>
<dbReference type="GO" id="GO:0008137">
    <property type="term" value="F:NADH dehydrogenase (ubiquinone) activity"/>
    <property type="evidence" value="ECO:0007669"/>
    <property type="project" value="InterPro"/>
</dbReference>
<comment type="caution">
    <text evidence="7">The sequence shown here is derived from an EMBL/GenBank/DDBJ whole genome shotgun (WGS) entry which is preliminary data.</text>
</comment>
<dbReference type="GO" id="GO:0048038">
    <property type="term" value="F:quinone binding"/>
    <property type="evidence" value="ECO:0007669"/>
    <property type="project" value="UniProtKB-KW"/>
</dbReference>
<comment type="function">
    <text evidence="4">NDH-1 shuttles electrons from NADH, via FMN and iron-sulfur (Fe-S) centers, to quinones in the respiratory chain.</text>
</comment>
<dbReference type="Pfam" id="PF00329">
    <property type="entry name" value="Complex1_30kDa"/>
    <property type="match status" value="1"/>
</dbReference>
<evidence type="ECO:0000256" key="4">
    <source>
        <dbReference type="RuleBase" id="RU003582"/>
    </source>
</evidence>
<dbReference type="Gene3D" id="3.30.460.80">
    <property type="entry name" value="NADH:ubiquinone oxidoreductase, 30kDa subunit"/>
    <property type="match status" value="1"/>
</dbReference>
<dbReference type="EMBL" id="QGGL01000001">
    <property type="protein sequence ID" value="PWK16260.1"/>
    <property type="molecule type" value="Genomic_DNA"/>
</dbReference>
<dbReference type="PROSITE" id="PS00542">
    <property type="entry name" value="COMPLEX1_30K"/>
    <property type="match status" value="1"/>
</dbReference>
<keyword evidence="3" id="KW-1278">Translocase</keyword>
<reference evidence="7 8" key="1">
    <citation type="submission" date="2018-05" db="EMBL/GenBank/DDBJ databases">
        <title>Genomic Encyclopedia of Type Strains, Phase IV (KMG-IV): sequencing the most valuable type-strain genomes for metagenomic binning, comparative biology and taxonomic classification.</title>
        <authorList>
            <person name="Goeker M."/>
        </authorList>
    </citation>
    <scope>NUCLEOTIDE SEQUENCE [LARGE SCALE GENOMIC DNA]</scope>
    <source>
        <strain evidence="7 8">DSM 18773</strain>
    </source>
</reference>
<evidence type="ECO:0000313" key="7">
    <source>
        <dbReference type="EMBL" id="PWK16260.1"/>
    </source>
</evidence>
<evidence type="ECO:0000256" key="2">
    <source>
        <dbReference type="ARBA" id="ARBA00022448"/>
    </source>
</evidence>
<organism evidence="7 8">
    <name type="scientific">Tumebacillus permanentifrigoris</name>
    <dbReference type="NCBI Taxonomy" id="378543"/>
    <lineage>
        <taxon>Bacteria</taxon>
        <taxon>Bacillati</taxon>
        <taxon>Bacillota</taxon>
        <taxon>Bacilli</taxon>
        <taxon>Bacillales</taxon>
        <taxon>Alicyclobacillaceae</taxon>
        <taxon>Tumebacillus</taxon>
    </lineage>
</organism>
<dbReference type="GO" id="GO:0016651">
    <property type="term" value="F:oxidoreductase activity, acting on NAD(P)H"/>
    <property type="evidence" value="ECO:0007669"/>
    <property type="project" value="InterPro"/>
</dbReference>
<dbReference type="InterPro" id="IPR001268">
    <property type="entry name" value="NADH_UbQ_OxRdtase_30kDa_su"/>
</dbReference>
<keyword evidence="4" id="KW-0874">Quinone</keyword>
<sequence>MSEETKAPETKAPETEVAPEPVDPRVERGNERLEFLRAQLVSTFGEDVLEAAELKQFQPTFTIKNAHWVDVVEHFKTHAALGFTYPQLMAGTDYKEHIEVYVVVHSFTLDYDVALKTRTPRENPSIPSITHLYAGFNWEEREIYDLLGVDFPGHPDMRRIMLEDHWIGHPLRKDYVVEN</sequence>
<keyword evidence="3" id="KW-0520">NAD</keyword>
<dbReference type="Proteomes" id="UP000245634">
    <property type="component" value="Unassembled WGS sequence"/>
</dbReference>
<dbReference type="PANTHER" id="PTHR10884">
    <property type="entry name" value="NADH DEHYDROGENASE UBIQUINONE IRON-SULFUR PROTEIN 3"/>
    <property type="match status" value="1"/>
</dbReference>
<dbReference type="SUPFAM" id="SSF143243">
    <property type="entry name" value="Nqo5-like"/>
    <property type="match status" value="1"/>
</dbReference>
<evidence type="ECO:0000259" key="6">
    <source>
        <dbReference type="Pfam" id="PF00329"/>
    </source>
</evidence>
<dbReference type="PANTHER" id="PTHR10884:SF14">
    <property type="entry name" value="NADH DEHYDROGENASE [UBIQUINONE] IRON-SULFUR PROTEIN 3, MITOCHONDRIAL"/>
    <property type="match status" value="1"/>
</dbReference>
<dbReference type="RefSeq" id="WP_109685201.1">
    <property type="nucleotide sequence ID" value="NZ_QGGL01000001.1"/>
</dbReference>
<evidence type="ECO:0000256" key="1">
    <source>
        <dbReference type="ARBA" id="ARBA00007569"/>
    </source>
</evidence>
<feature type="domain" description="NADH:ubiquinone oxidoreductase 30kDa subunit" evidence="6">
    <location>
        <begin position="62"/>
        <end position="178"/>
    </location>
</feature>
<feature type="region of interest" description="Disordered" evidence="5">
    <location>
        <begin position="1"/>
        <end position="26"/>
    </location>
</feature>
<dbReference type="InterPro" id="IPR020396">
    <property type="entry name" value="NADH_UbQ_OxRdtase_CS"/>
</dbReference>
<accession>A0A316E0D1</accession>
<comment type="catalytic activity">
    <reaction evidence="4">
        <text>a quinone + NADH + 5 H(+)(in) = a quinol + NAD(+) + 4 H(+)(out)</text>
        <dbReference type="Rhea" id="RHEA:57888"/>
        <dbReference type="ChEBI" id="CHEBI:15378"/>
        <dbReference type="ChEBI" id="CHEBI:24646"/>
        <dbReference type="ChEBI" id="CHEBI:57540"/>
        <dbReference type="ChEBI" id="CHEBI:57945"/>
        <dbReference type="ChEBI" id="CHEBI:132124"/>
    </reaction>
</comment>
<gene>
    <name evidence="7" type="ORF">C7459_101123</name>
</gene>
<evidence type="ECO:0000313" key="8">
    <source>
        <dbReference type="Proteomes" id="UP000245634"/>
    </source>
</evidence>
<comment type="similarity">
    <text evidence="1 3">Belongs to the complex I 30 kDa subunit family.</text>
</comment>
<dbReference type="InterPro" id="IPR037232">
    <property type="entry name" value="NADH_quin_OxRdtase_su_C/D-like"/>
</dbReference>